<feature type="binding site" evidence="5">
    <location>
        <position position="218"/>
    </location>
    <ligand>
        <name>dimethylallyl diphosphate</name>
        <dbReference type="ChEBI" id="CHEBI:57623"/>
    </ligand>
</feature>
<dbReference type="GO" id="GO:0051539">
    <property type="term" value="F:4 iron, 4 sulfur cluster binding"/>
    <property type="evidence" value="ECO:0007669"/>
    <property type="project" value="UniProtKB-UniRule"/>
</dbReference>
<comment type="caution">
    <text evidence="8">The sequence shown here is derived from an EMBL/GenBank/DDBJ whole genome shotgun (WGS) entry which is preliminary data.</text>
</comment>
<evidence type="ECO:0000256" key="5">
    <source>
        <dbReference type="HAMAP-Rule" id="MF_00191"/>
    </source>
</evidence>
<dbReference type="InterPro" id="IPR003451">
    <property type="entry name" value="LytB/IspH"/>
</dbReference>
<comment type="function">
    <text evidence="5">Catalyzes the conversion of 1-hydroxy-2-methyl-2-(E)-butenyl 4-diphosphate (HMBPP) into a mixture of isopentenyl diphosphate (IPP) and dimethylallyl diphosphate (DMAPP). Acts in the terminal step of the DOXP/MEP pathway for isoprenoid precursor biosynthesis.</text>
</comment>
<dbReference type="CDD" id="cd13944">
    <property type="entry name" value="lytB_ispH"/>
    <property type="match status" value="1"/>
</dbReference>
<feature type="binding site" evidence="5">
    <location>
        <position position="40"/>
    </location>
    <ligand>
        <name>dimethylallyl diphosphate</name>
        <dbReference type="ChEBI" id="CHEBI:57623"/>
    </ligand>
</feature>
<dbReference type="SUPFAM" id="SSF50249">
    <property type="entry name" value="Nucleic acid-binding proteins"/>
    <property type="match status" value="4"/>
</dbReference>
<name>A0A926F9S2_9FIRM</name>
<feature type="binding site" evidence="5">
    <location>
        <position position="162"/>
    </location>
    <ligand>
        <name>(2E)-4-hydroxy-3-methylbut-2-enyl diphosphate</name>
        <dbReference type="ChEBI" id="CHEBI:128753"/>
    </ligand>
</feature>
<feature type="region of interest" description="Disordered" evidence="6">
    <location>
        <begin position="650"/>
        <end position="674"/>
    </location>
</feature>
<dbReference type="CDD" id="cd04465">
    <property type="entry name" value="S1_RPS1_repeat_ec2_hs2"/>
    <property type="match status" value="1"/>
</dbReference>
<dbReference type="SMART" id="SM00316">
    <property type="entry name" value="S1"/>
    <property type="match status" value="4"/>
</dbReference>
<feature type="binding site" evidence="5">
    <location>
        <position position="40"/>
    </location>
    <ligand>
        <name>(2E)-4-hydroxy-3-methylbut-2-enyl diphosphate</name>
        <dbReference type="ChEBI" id="CHEBI:128753"/>
    </ligand>
</feature>
<feature type="binding site" evidence="5">
    <location>
        <position position="40"/>
    </location>
    <ligand>
        <name>isopentenyl diphosphate</name>
        <dbReference type="ChEBI" id="CHEBI:128769"/>
    </ligand>
</feature>
<dbReference type="PRINTS" id="PR00681">
    <property type="entry name" value="RIBOSOMALS1"/>
</dbReference>
<feature type="binding site" evidence="5">
    <location>
        <position position="123"/>
    </location>
    <ligand>
        <name>isopentenyl diphosphate</name>
        <dbReference type="ChEBI" id="CHEBI:128769"/>
    </ligand>
</feature>
<dbReference type="Gene3D" id="3.40.1010.20">
    <property type="entry name" value="4-hydroxy-3-methylbut-2-enyl diphosphate reductase, catalytic domain"/>
    <property type="match status" value="2"/>
</dbReference>
<feature type="binding site" evidence="5">
    <location>
        <position position="13"/>
    </location>
    <ligand>
        <name>[4Fe-4S] cluster</name>
        <dbReference type="ChEBI" id="CHEBI:49883"/>
    </ligand>
</feature>
<dbReference type="GO" id="GO:0003729">
    <property type="term" value="F:mRNA binding"/>
    <property type="evidence" value="ECO:0007669"/>
    <property type="project" value="UniProtKB-ARBA"/>
</dbReference>
<keyword evidence="8" id="KW-0687">Ribonucleoprotein</keyword>
<feature type="compositionally biased region" description="Acidic residues" evidence="6">
    <location>
        <begin position="659"/>
        <end position="674"/>
    </location>
</feature>
<dbReference type="Pfam" id="PF00575">
    <property type="entry name" value="S1"/>
    <property type="match status" value="4"/>
</dbReference>
<accession>A0A926F9S2</accession>
<feature type="binding site" evidence="5">
    <location>
        <position position="73"/>
    </location>
    <ligand>
        <name>(2E)-4-hydroxy-3-methylbut-2-enyl diphosphate</name>
        <dbReference type="ChEBI" id="CHEBI:128753"/>
    </ligand>
</feature>
<dbReference type="PANTHER" id="PTHR30426:SF0">
    <property type="entry name" value="4-HYDROXY-3-METHYLBUT-2-ENYL DIPHOSPHATE REDUCTASE"/>
    <property type="match status" value="1"/>
</dbReference>
<dbReference type="GO" id="GO:0046872">
    <property type="term" value="F:metal ion binding"/>
    <property type="evidence" value="ECO:0007669"/>
    <property type="project" value="UniProtKB-KW"/>
</dbReference>
<feature type="domain" description="S1 motif" evidence="7">
    <location>
        <begin position="304"/>
        <end position="373"/>
    </location>
</feature>
<feature type="binding site" evidence="5">
    <location>
        <position position="73"/>
    </location>
    <ligand>
        <name>isopentenyl diphosphate</name>
        <dbReference type="ChEBI" id="CHEBI:128769"/>
    </ligand>
</feature>
<feature type="binding site" evidence="5">
    <location>
        <position position="218"/>
    </location>
    <ligand>
        <name>(2E)-4-hydroxy-3-methylbut-2-enyl diphosphate</name>
        <dbReference type="ChEBI" id="CHEBI:128753"/>
    </ligand>
</feature>
<dbReference type="GO" id="GO:0016114">
    <property type="term" value="P:terpenoid biosynthetic process"/>
    <property type="evidence" value="ECO:0007669"/>
    <property type="project" value="UniProtKB-UniRule"/>
</dbReference>
<dbReference type="HAMAP" id="MF_00191">
    <property type="entry name" value="IspH"/>
    <property type="match status" value="1"/>
</dbReference>
<dbReference type="NCBIfam" id="TIGR00216">
    <property type="entry name" value="ispH_lytB"/>
    <property type="match status" value="1"/>
</dbReference>
<feature type="active site" description="Proton donor" evidence="5">
    <location>
        <position position="125"/>
    </location>
</feature>
<gene>
    <name evidence="5" type="primary">ispH</name>
    <name evidence="8" type="ORF">H8706_06765</name>
</gene>
<dbReference type="NCBIfam" id="NF000907">
    <property type="entry name" value="PRK00087.1"/>
    <property type="match status" value="1"/>
</dbReference>
<feature type="binding site" evidence="5">
    <location>
        <position position="220"/>
    </location>
    <ligand>
        <name>isopentenyl diphosphate</name>
        <dbReference type="ChEBI" id="CHEBI:128769"/>
    </ligand>
</feature>
<evidence type="ECO:0000313" key="8">
    <source>
        <dbReference type="EMBL" id="MBC8596570.1"/>
    </source>
</evidence>
<feature type="binding site" evidence="5">
    <location>
        <position position="73"/>
    </location>
    <ligand>
        <name>dimethylallyl diphosphate</name>
        <dbReference type="ChEBI" id="CHEBI:57623"/>
    </ligand>
</feature>
<comment type="cofactor">
    <cofactor evidence="5">
        <name>[4Fe-4S] cluster</name>
        <dbReference type="ChEBI" id="CHEBI:49883"/>
    </cofactor>
    <text evidence="5">Binds 1 [4Fe-4S] cluster per subunit.</text>
</comment>
<evidence type="ECO:0000256" key="2">
    <source>
        <dbReference type="ARBA" id="ARBA00022723"/>
    </source>
</evidence>
<organism evidence="8 9">
    <name type="scientific">Qingrenia yutianensis</name>
    <dbReference type="NCBI Taxonomy" id="2763676"/>
    <lineage>
        <taxon>Bacteria</taxon>
        <taxon>Bacillati</taxon>
        <taxon>Bacillota</taxon>
        <taxon>Clostridia</taxon>
        <taxon>Eubacteriales</taxon>
        <taxon>Oscillospiraceae</taxon>
        <taxon>Qingrenia</taxon>
    </lineage>
</organism>
<comment type="pathway">
    <text evidence="5">Isoprenoid biosynthesis; dimethylallyl diphosphate biosynthesis; dimethylallyl diphosphate from (2E)-4-hydroxy-3-methylbutenyl diphosphate: step 1/1.</text>
</comment>
<keyword evidence="5" id="KW-0414">Isoprene biosynthesis</keyword>
<keyword evidence="1 5" id="KW-0004">4Fe-4S</keyword>
<comment type="caution">
    <text evidence="5">Lacks conserved residue(s) required for the propagation of feature annotation.</text>
</comment>
<dbReference type="GO" id="GO:0050992">
    <property type="term" value="P:dimethylallyl diphosphate biosynthetic process"/>
    <property type="evidence" value="ECO:0007669"/>
    <property type="project" value="UniProtKB-UniRule"/>
</dbReference>
<sequence>MCKITVAKSAGFCFGVERAVNELMRIAKEKKTVTLGPIIHNGSVIEKFESLGVKIVNSPDETPKGATLAIRTHGVKKSVIEKIKSENIDFCDLTCPFVKKIHNIASEYHEKGYKIIIAGDKHHPEVDGINGWCDDSALVISDLSELDGKISPSDRVCLVAQTTMDKKNYEKIKKFVKISCQNPIIFDTICSATEKRQKDAEEISKTVDIMLVVGGRMSANTKRLADISKKYCKNTFQIETVRDLPLRFDIPKNKIGITAGASTPPWIIKEVVGEMEEMVNGEVSFAEVLKEHEKEQALVTLKTGDIVKGTVMRVEPNGVSVNLGYKSDGFIPASEVVDDPEADICELINVGDEIEVFVVRVNDVEGEVTLSKRKIDAIKSEKVLEEAFENETVLTGKVVEILNGGVLVAVNGGRIFVPAKFASDRYLADLSVLQNLTVDLKIIEISKKRGRTKIVGSIAAVIREQKKKLAEEFWNNVEVGKTYTGVVKSLTKFGAFVDIGGVDGLVHISELSWSKIKHPSEVVSEGETVEVYVIDFNKETGKVSLGYKKACDNPWEKAKAELEVGKDIDCKIVRIVPFGAFAEIYPGVDGLIHISQVAAKRIGKVEDELSVGQHVTARVVELDFENKKIGLSIRAIIEEAQKAEEAEIVAEENAKEEAANDEAVSEETAETTEE</sequence>
<comment type="catalytic activity">
    <reaction evidence="5">
        <text>isopentenyl diphosphate + 2 oxidized [2Fe-2S]-[ferredoxin] + H2O = (2E)-4-hydroxy-3-methylbut-2-enyl diphosphate + 2 reduced [2Fe-2S]-[ferredoxin] + 2 H(+)</text>
        <dbReference type="Rhea" id="RHEA:24488"/>
        <dbReference type="Rhea" id="RHEA-COMP:10000"/>
        <dbReference type="Rhea" id="RHEA-COMP:10001"/>
        <dbReference type="ChEBI" id="CHEBI:15377"/>
        <dbReference type="ChEBI" id="CHEBI:15378"/>
        <dbReference type="ChEBI" id="CHEBI:33737"/>
        <dbReference type="ChEBI" id="CHEBI:33738"/>
        <dbReference type="ChEBI" id="CHEBI:128753"/>
        <dbReference type="ChEBI" id="CHEBI:128769"/>
        <dbReference type="EC" id="1.17.7.4"/>
    </reaction>
</comment>
<dbReference type="InterPro" id="IPR035104">
    <property type="entry name" value="Ribosomal_protein_S1-like"/>
</dbReference>
<comment type="catalytic activity">
    <reaction evidence="5">
        <text>dimethylallyl diphosphate + 2 oxidized [2Fe-2S]-[ferredoxin] + H2O = (2E)-4-hydroxy-3-methylbut-2-enyl diphosphate + 2 reduced [2Fe-2S]-[ferredoxin] + 2 H(+)</text>
        <dbReference type="Rhea" id="RHEA:24825"/>
        <dbReference type="Rhea" id="RHEA-COMP:10000"/>
        <dbReference type="Rhea" id="RHEA-COMP:10001"/>
        <dbReference type="ChEBI" id="CHEBI:15377"/>
        <dbReference type="ChEBI" id="CHEBI:15378"/>
        <dbReference type="ChEBI" id="CHEBI:33737"/>
        <dbReference type="ChEBI" id="CHEBI:33738"/>
        <dbReference type="ChEBI" id="CHEBI:57623"/>
        <dbReference type="ChEBI" id="CHEBI:128753"/>
        <dbReference type="EC" id="1.17.7.4"/>
    </reaction>
</comment>
<dbReference type="Pfam" id="PF02401">
    <property type="entry name" value="LYTB"/>
    <property type="match status" value="1"/>
</dbReference>
<comment type="similarity">
    <text evidence="5">Belongs to the IspH family.</text>
</comment>
<dbReference type="InterPro" id="IPR012340">
    <property type="entry name" value="NA-bd_OB-fold"/>
</dbReference>
<dbReference type="GO" id="GO:0051745">
    <property type="term" value="F:4-hydroxy-3-methylbut-2-enyl diphosphate reductase activity"/>
    <property type="evidence" value="ECO:0007669"/>
    <property type="project" value="UniProtKB-UniRule"/>
</dbReference>
<evidence type="ECO:0000259" key="7">
    <source>
        <dbReference type="PROSITE" id="PS50126"/>
    </source>
</evidence>
<feature type="binding site" evidence="5">
    <location>
        <position position="262"/>
    </location>
    <ligand>
        <name>isopentenyl diphosphate</name>
        <dbReference type="ChEBI" id="CHEBI:128769"/>
    </ligand>
</feature>
<comment type="pathway">
    <text evidence="5">Isoprenoid biosynthesis; isopentenyl diphosphate biosynthesis via DXP pathway; isopentenyl diphosphate from 1-deoxy-D-xylulose 5-phosphate: step 6/6.</text>
</comment>
<dbReference type="Gene3D" id="2.40.50.140">
    <property type="entry name" value="Nucleic acid-binding proteins"/>
    <property type="match status" value="3"/>
</dbReference>
<feature type="binding site" evidence="5">
    <location>
        <position position="220"/>
    </location>
    <ligand>
        <name>(2E)-4-hydroxy-3-methylbut-2-enyl diphosphate</name>
        <dbReference type="ChEBI" id="CHEBI:128753"/>
    </ligand>
</feature>
<dbReference type="CDD" id="cd05688">
    <property type="entry name" value="S1_RPS1_repeat_ec3"/>
    <property type="match status" value="1"/>
</dbReference>
<evidence type="ECO:0000256" key="1">
    <source>
        <dbReference type="ARBA" id="ARBA00022485"/>
    </source>
</evidence>
<dbReference type="FunFam" id="2.40.50.140:FF:000051">
    <property type="entry name" value="RNA-binding transcriptional accessory protein"/>
    <property type="match status" value="1"/>
</dbReference>
<feature type="binding site" evidence="5">
    <location>
        <position position="95"/>
    </location>
    <ligand>
        <name>[4Fe-4S] cluster</name>
        <dbReference type="ChEBI" id="CHEBI:49883"/>
    </ligand>
</feature>
<feature type="domain" description="S1 motif" evidence="7">
    <location>
        <begin position="391"/>
        <end position="459"/>
    </location>
</feature>
<dbReference type="InterPro" id="IPR003029">
    <property type="entry name" value="S1_domain"/>
</dbReference>
<keyword evidence="9" id="KW-1185">Reference proteome</keyword>
<dbReference type="GO" id="GO:0005737">
    <property type="term" value="C:cytoplasm"/>
    <property type="evidence" value="ECO:0007669"/>
    <property type="project" value="UniProtKB-ARBA"/>
</dbReference>
<feature type="binding site" evidence="5">
    <location>
        <position position="262"/>
    </location>
    <ligand>
        <name>(2E)-4-hydroxy-3-methylbut-2-enyl diphosphate</name>
        <dbReference type="ChEBI" id="CHEBI:128753"/>
    </ligand>
</feature>
<dbReference type="PROSITE" id="PS50126">
    <property type="entry name" value="S1"/>
    <property type="match status" value="4"/>
</dbReference>
<dbReference type="GO" id="GO:0005840">
    <property type="term" value="C:ribosome"/>
    <property type="evidence" value="ECO:0007669"/>
    <property type="project" value="UniProtKB-KW"/>
</dbReference>
<evidence type="ECO:0000256" key="3">
    <source>
        <dbReference type="ARBA" id="ARBA00023004"/>
    </source>
</evidence>
<feature type="binding site" evidence="5">
    <location>
        <position position="220"/>
    </location>
    <ligand>
        <name>dimethylallyl diphosphate</name>
        <dbReference type="ChEBI" id="CHEBI:57623"/>
    </ligand>
</feature>
<dbReference type="Gene3D" id="3.40.50.11270">
    <property type="match status" value="1"/>
</dbReference>
<dbReference type="PANTHER" id="PTHR30426">
    <property type="entry name" value="4-HYDROXY-3-METHYLBUT-2-ENYL DIPHOSPHATE REDUCTASE"/>
    <property type="match status" value="1"/>
</dbReference>
<feature type="domain" description="S1 motif" evidence="7">
    <location>
        <begin position="565"/>
        <end position="634"/>
    </location>
</feature>
<dbReference type="AlphaFoldDB" id="A0A926F9S2"/>
<proteinExistence type="inferred from homology"/>
<evidence type="ECO:0000313" key="9">
    <source>
        <dbReference type="Proteomes" id="UP000647416"/>
    </source>
</evidence>
<dbReference type="RefSeq" id="WP_262432033.1">
    <property type="nucleotide sequence ID" value="NZ_JACRTE010000006.1"/>
</dbReference>
<dbReference type="GO" id="GO:0019288">
    <property type="term" value="P:isopentenyl diphosphate biosynthetic process, methylerythritol 4-phosphate pathway"/>
    <property type="evidence" value="ECO:0007669"/>
    <property type="project" value="UniProtKB-UniRule"/>
</dbReference>
<keyword evidence="2 5" id="KW-0479">Metal-binding</keyword>
<evidence type="ECO:0000256" key="4">
    <source>
        <dbReference type="ARBA" id="ARBA00023014"/>
    </source>
</evidence>
<dbReference type="CDD" id="cd05687">
    <property type="entry name" value="S1_RPS1_repeat_ec1_hs1"/>
    <property type="match status" value="1"/>
</dbReference>
<evidence type="ECO:0000256" key="6">
    <source>
        <dbReference type="SAM" id="MobiDB-lite"/>
    </source>
</evidence>
<dbReference type="Proteomes" id="UP000647416">
    <property type="component" value="Unassembled WGS sequence"/>
</dbReference>
<feature type="binding site" evidence="5">
    <location>
        <position position="262"/>
    </location>
    <ligand>
        <name>dimethylallyl diphosphate</name>
        <dbReference type="ChEBI" id="CHEBI:57623"/>
    </ligand>
</feature>
<feature type="binding site" evidence="5">
    <location>
        <position position="190"/>
    </location>
    <ligand>
        <name>[4Fe-4S] cluster</name>
        <dbReference type="ChEBI" id="CHEBI:49883"/>
    </ligand>
</feature>
<keyword evidence="5 8" id="KW-0560">Oxidoreductase</keyword>
<reference evidence="8" key="1">
    <citation type="submission" date="2020-08" db="EMBL/GenBank/DDBJ databases">
        <title>Genome public.</title>
        <authorList>
            <person name="Liu C."/>
            <person name="Sun Q."/>
        </authorList>
    </citation>
    <scope>NUCLEOTIDE SEQUENCE</scope>
    <source>
        <strain evidence="8">NSJ-50</strain>
    </source>
</reference>
<feature type="binding site" evidence="5">
    <location>
        <position position="123"/>
    </location>
    <ligand>
        <name>dimethylallyl diphosphate</name>
        <dbReference type="ChEBI" id="CHEBI:57623"/>
    </ligand>
</feature>
<keyword evidence="8" id="KW-0689">Ribosomal protein</keyword>
<feature type="domain" description="S1 motif" evidence="7">
    <location>
        <begin position="480"/>
        <end position="548"/>
    </location>
</feature>
<dbReference type="EMBL" id="JACRTE010000006">
    <property type="protein sequence ID" value="MBC8596570.1"/>
    <property type="molecule type" value="Genomic_DNA"/>
</dbReference>
<dbReference type="EC" id="1.17.7.4" evidence="5"/>
<keyword evidence="3 5" id="KW-0408">Iron</keyword>
<feature type="binding site" evidence="5">
    <location>
        <position position="218"/>
    </location>
    <ligand>
        <name>isopentenyl diphosphate</name>
        <dbReference type="ChEBI" id="CHEBI:128769"/>
    </ligand>
</feature>
<protein>
    <recommendedName>
        <fullName evidence="5">4-hydroxy-3-methylbut-2-enyl diphosphate reductase</fullName>
        <shortName evidence="5">HMBPP reductase</shortName>
        <ecNumber evidence="5">1.17.7.4</ecNumber>
    </recommendedName>
</protein>
<keyword evidence="4 5" id="KW-0411">Iron-sulfur</keyword>
<feature type="binding site" evidence="5">
    <location>
        <position position="123"/>
    </location>
    <ligand>
        <name>(2E)-4-hydroxy-3-methylbut-2-enyl diphosphate</name>
        <dbReference type="ChEBI" id="CHEBI:128753"/>
    </ligand>
</feature>